<dbReference type="Proteomes" id="UP000095280">
    <property type="component" value="Unplaced"/>
</dbReference>
<proteinExistence type="predicted"/>
<name>A0A1I8F179_9PLAT</name>
<keyword evidence="2 3" id="KW-0040">ANK repeat</keyword>
<dbReference type="AlphaFoldDB" id="A0A1I8F179"/>
<evidence type="ECO:0000256" key="4">
    <source>
        <dbReference type="SAM" id="MobiDB-lite"/>
    </source>
</evidence>
<dbReference type="PRINTS" id="PR01415">
    <property type="entry name" value="ANKYRIN"/>
</dbReference>
<dbReference type="SMART" id="SM00248">
    <property type="entry name" value="ANK"/>
    <property type="match status" value="7"/>
</dbReference>
<feature type="repeat" description="ANK" evidence="3">
    <location>
        <begin position="499"/>
        <end position="531"/>
    </location>
</feature>
<dbReference type="InterPro" id="IPR036770">
    <property type="entry name" value="Ankyrin_rpt-contain_sf"/>
</dbReference>
<evidence type="ECO:0000256" key="2">
    <source>
        <dbReference type="ARBA" id="ARBA00023043"/>
    </source>
</evidence>
<feature type="repeat" description="ANK" evidence="3">
    <location>
        <begin position="624"/>
        <end position="656"/>
    </location>
</feature>
<sequence length="1112" mass="123557">MQSRIGIQAASLPVGNEAPSSQGVHHGAGVSLVDIRDLARAHQAIDNQALTVEQSRRTSRRLAHYRQLLTVTVVIIVVKMPLNAELGKRRRGEPSNQLTILNVWPGRKNSTEPPGTGSSGQRSEPVPVWRGSNRAGQQTQKSAAAARAVRIRAVESQLILTCRPAVAAQSNPRTAIRTDSHVDSSPRRQMPRNSSARPAPGASTLGSPFHHRARQLQSNARVTNSGAMPKTADRFRNILWGRSTPSRAFGEPLRLFFFFYQQSSGPPVSISHKPRRGFAVIDLSLADTSQAQRLIAAVLMQASDSDLTKEHRNGSEPTNDRILEAVITEGLPTIARYPEKPLNKDRLIDKNGEDTSPLHLGVPAWKAQYCRPHTNNQVVDSLIKAQADVNLQEINGCSPLYMASQNGHVKVVESLIKAQADVNLQDINGCSMRSPLKASQNGHQQVVDLLIKAQADADVNTQRRTGLSPLYLASQNGHWKIVELLIEAQASVNLQEQHYGSSPLYIAAQNGHQQVVNALIKSASCRDFQQNIGSTPLHIASENGHLHIVDSLIKAQADVNLQRSTDRLHSTSHPRMGIRKSSSCLSKLKLILTHHQAQANANLHQEFDGLLIKAQASVNHQDIDGCSPLYIASQNGHKHIVNLLIKAQADVNLQRHNGTSPIRIASQRGHQEIVDLLIKSDADSSNLLERSNFINKQQANETAAADVLQEMLRLRLQDEDRFIVGSYSEGWGNSLKTLNGKIDEESDIDDPAPGFPVRPALDDVTAGRLCRYPPIAPLQPQRISRSNIPKPVLQALQKVVDSDSTPCHVMHAASPGRGGQELRVSTSFLEKRMLRSLTTLQGQLFVTLKYLVKKVICSKDGFNQQRLKSYHVKSITFRMVEETPIEQWKPENLVSLVRRSLQMLLGCVESSRSPDNAHGRIMEHFFLCDIAWGKTEAWGQTLGSIASTLRTVIDRLPQLLQQFMSSLRPVSGSGIFYFHPFQILPDLRPRAPLPQPDSLEYHEIYDVASLGPLRSRRPTRRHREFVWRHLRSQDSAWKFCFELDNQTKLSFLTGALNECFPLRLSSSTNHHYVNFDALLWALQLELKTGGVACAQDCIRDVVEREDVDQQEL</sequence>
<dbReference type="Gene3D" id="1.10.1410.40">
    <property type="match status" value="1"/>
</dbReference>
<evidence type="ECO:0000256" key="3">
    <source>
        <dbReference type="PROSITE-ProRule" id="PRU00023"/>
    </source>
</evidence>
<feature type="repeat" description="ANK" evidence="3">
    <location>
        <begin position="657"/>
        <end position="683"/>
    </location>
</feature>
<dbReference type="WBParaSite" id="maker-unitig_10819-snap-gene-0.1-mRNA-1">
    <property type="protein sequence ID" value="maker-unitig_10819-snap-gene-0.1-mRNA-1"/>
    <property type="gene ID" value="maker-unitig_10819-snap-gene-0.1"/>
</dbReference>
<keyword evidence="5" id="KW-1185">Reference proteome</keyword>
<reference evidence="6" key="1">
    <citation type="submission" date="2016-11" db="UniProtKB">
        <authorList>
            <consortium name="WormBaseParasite"/>
        </authorList>
    </citation>
    <scope>IDENTIFICATION</scope>
</reference>
<dbReference type="PANTHER" id="PTHR24166">
    <property type="entry name" value="ROLLING PEBBLES, ISOFORM B"/>
    <property type="match status" value="1"/>
</dbReference>
<feature type="region of interest" description="Disordered" evidence="4">
    <location>
        <begin position="101"/>
        <end position="143"/>
    </location>
</feature>
<keyword evidence="1" id="KW-0677">Repeat</keyword>
<feature type="region of interest" description="Disordered" evidence="4">
    <location>
        <begin position="169"/>
        <end position="208"/>
    </location>
</feature>
<dbReference type="PROSITE" id="PS50297">
    <property type="entry name" value="ANK_REP_REGION"/>
    <property type="match status" value="6"/>
</dbReference>
<dbReference type="PROSITE" id="PS50088">
    <property type="entry name" value="ANK_REPEAT"/>
    <property type="match status" value="6"/>
</dbReference>
<evidence type="ECO:0000256" key="1">
    <source>
        <dbReference type="ARBA" id="ARBA00022737"/>
    </source>
</evidence>
<dbReference type="Gene3D" id="1.25.40.20">
    <property type="entry name" value="Ankyrin repeat-containing domain"/>
    <property type="match status" value="3"/>
</dbReference>
<dbReference type="PANTHER" id="PTHR24166:SF48">
    <property type="entry name" value="PROTEIN VAPYRIN"/>
    <property type="match status" value="1"/>
</dbReference>
<feature type="compositionally biased region" description="Basic and acidic residues" evidence="4">
    <location>
        <begin position="176"/>
        <end position="186"/>
    </location>
</feature>
<evidence type="ECO:0000313" key="5">
    <source>
        <dbReference type="Proteomes" id="UP000095280"/>
    </source>
</evidence>
<dbReference type="InterPro" id="IPR050889">
    <property type="entry name" value="Dendritic_Spine_Reg/Scaffold"/>
</dbReference>
<dbReference type="SUPFAM" id="SSF48403">
    <property type="entry name" value="Ankyrin repeat"/>
    <property type="match status" value="2"/>
</dbReference>
<accession>A0A1I8F179</accession>
<dbReference type="Pfam" id="PF12796">
    <property type="entry name" value="Ank_2"/>
    <property type="match status" value="3"/>
</dbReference>
<protein>
    <submittedName>
        <fullName evidence="6">ANK_REP_REGION domain-containing protein</fullName>
    </submittedName>
</protein>
<organism evidence="5 6">
    <name type="scientific">Macrostomum lignano</name>
    <dbReference type="NCBI Taxonomy" id="282301"/>
    <lineage>
        <taxon>Eukaryota</taxon>
        <taxon>Metazoa</taxon>
        <taxon>Spiralia</taxon>
        <taxon>Lophotrochozoa</taxon>
        <taxon>Platyhelminthes</taxon>
        <taxon>Rhabditophora</taxon>
        <taxon>Macrostomorpha</taxon>
        <taxon>Macrostomida</taxon>
        <taxon>Macrostomidae</taxon>
        <taxon>Macrostomum</taxon>
    </lineage>
</organism>
<dbReference type="InterPro" id="IPR002110">
    <property type="entry name" value="Ankyrin_rpt"/>
</dbReference>
<feature type="repeat" description="ANK" evidence="3">
    <location>
        <begin position="395"/>
        <end position="427"/>
    </location>
</feature>
<feature type="repeat" description="ANK" evidence="3">
    <location>
        <begin position="465"/>
        <end position="497"/>
    </location>
</feature>
<evidence type="ECO:0000313" key="6">
    <source>
        <dbReference type="WBParaSite" id="maker-unitig_10819-snap-gene-0.1-mRNA-1"/>
    </source>
</evidence>
<feature type="repeat" description="ANK" evidence="3">
    <location>
        <begin position="532"/>
        <end position="564"/>
    </location>
</feature>